<gene>
    <name evidence="1" type="ORF">BU25DRAFT_481565</name>
</gene>
<comment type="caution">
    <text evidence="1">The sequence shown here is derived from an EMBL/GenBank/DDBJ whole genome shotgun (WGS) entry which is preliminary data.</text>
</comment>
<reference evidence="1" key="1">
    <citation type="journal article" date="2020" name="Stud. Mycol.">
        <title>101 Dothideomycetes genomes: a test case for predicting lifestyles and emergence of pathogens.</title>
        <authorList>
            <person name="Haridas S."/>
            <person name="Albert R."/>
            <person name="Binder M."/>
            <person name="Bloem J."/>
            <person name="Labutti K."/>
            <person name="Salamov A."/>
            <person name="Andreopoulos B."/>
            <person name="Baker S."/>
            <person name="Barry K."/>
            <person name="Bills G."/>
            <person name="Bluhm B."/>
            <person name="Cannon C."/>
            <person name="Castanera R."/>
            <person name="Culley D."/>
            <person name="Daum C."/>
            <person name="Ezra D."/>
            <person name="Gonzalez J."/>
            <person name="Henrissat B."/>
            <person name="Kuo A."/>
            <person name="Liang C."/>
            <person name="Lipzen A."/>
            <person name="Lutzoni F."/>
            <person name="Magnuson J."/>
            <person name="Mondo S."/>
            <person name="Nolan M."/>
            <person name="Ohm R."/>
            <person name="Pangilinan J."/>
            <person name="Park H.-J."/>
            <person name="Ramirez L."/>
            <person name="Alfaro M."/>
            <person name="Sun H."/>
            <person name="Tritt A."/>
            <person name="Yoshinaga Y."/>
            <person name="Zwiers L.-H."/>
            <person name="Turgeon B."/>
            <person name="Goodwin S."/>
            <person name="Spatafora J."/>
            <person name="Crous P."/>
            <person name="Grigoriev I."/>
        </authorList>
    </citation>
    <scope>NUCLEOTIDE SEQUENCE</scope>
    <source>
        <strain evidence="1">CBS 525.71</strain>
    </source>
</reference>
<keyword evidence="1" id="KW-0031">Aminopeptidase</keyword>
<protein>
    <submittedName>
        <fullName evidence="1">Bacterial leucyl aminopeptidase</fullName>
    </submittedName>
</protein>
<evidence type="ECO:0000313" key="1">
    <source>
        <dbReference type="EMBL" id="KAF2631098.1"/>
    </source>
</evidence>
<dbReference type="Proteomes" id="UP000799754">
    <property type="component" value="Unassembled WGS sequence"/>
</dbReference>
<keyword evidence="2" id="KW-1185">Reference proteome</keyword>
<evidence type="ECO:0000313" key="2">
    <source>
        <dbReference type="Proteomes" id="UP000799754"/>
    </source>
</evidence>
<keyword evidence="1" id="KW-0378">Hydrolase</keyword>
<sequence length="373" mass="40581">MVCKTVLASVAIGTIALATAFTPNLNAAGEELRLIKTSDVDNGTWYTEQEKLDLFISTPSCAHFMDITETQVRQMLVDAREAYFDKRQSATFPSAAAHQAEANPLIDQISKTNPKTWATTLTNIHNRYYKGSYAASSATTVYNLVKNVAAANTKITIKQFTHSYNQPSVIATIPGTSSNVIIVSGHFDSINQANPTTGRAPGADDNASAVVTILESLRVLAAAKYAPKNTLEFHFYSGEEGGLLGARAIMQDYVNRSVKVLAVMNQDMTAYSPNHNIAVYTDYVSTPLSNFIIKLVPVYTALPVITDRCGYACSDHGAAYDAGYPAAYVCDENMVDATPYLHTANDALSTMDFDHLHQHVRLTVGFLVEGSYF</sequence>
<accession>A0ACB6SAM4</accession>
<dbReference type="EMBL" id="MU006705">
    <property type="protein sequence ID" value="KAF2631098.1"/>
    <property type="molecule type" value="Genomic_DNA"/>
</dbReference>
<organism evidence="1 2">
    <name type="scientific">Macroventuria anomochaeta</name>
    <dbReference type="NCBI Taxonomy" id="301207"/>
    <lineage>
        <taxon>Eukaryota</taxon>
        <taxon>Fungi</taxon>
        <taxon>Dikarya</taxon>
        <taxon>Ascomycota</taxon>
        <taxon>Pezizomycotina</taxon>
        <taxon>Dothideomycetes</taxon>
        <taxon>Pleosporomycetidae</taxon>
        <taxon>Pleosporales</taxon>
        <taxon>Pleosporineae</taxon>
        <taxon>Didymellaceae</taxon>
        <taxon>Macroventuria</taxon>
    </lineage>
</organism>
<name>A0ACB6SAM4_9PLEO</name>
<proteinExistence type="predicted"/>
<keyword evidence="1" id="KW-0645">Protease</keyword>